<reference evidence="1" key="1">
    <citation type="journal article" date="2024" name="J. Gen. Virol.">
        <title>Novel phages of Pseudomonas syringae unveil numerous potential auxiliary metabolic genes.</title>
        <authorList>
            <person name="Feltin C."/>
            <person name="Garneau J.R."/>
            <person name="Morris C.E."/>
            <person name="Berard A."/>
            <person name="Torres-Barcelo C."/>
        </authorList>
    </citation>
    <scope>NUCLEOTIDE SEQUENCE</scope>
</reference>
<sequence length="224" mass="25715">MNPFDPSYIEGLPERITSRIRLTEEGTSAFVDGEDGKVIGFVNSYTEALRVLVTHQSRYVAQDITHLVLKTVKDMEHKLLKSELKRNTGGVWRNTMWYDELKEELLKHVHKGDPIDVLIYCAFANWHGWDITPAECGYPVKIDPTPLLTQHQETSRALNDMHIAVATASRRLEKFGEEVHQEVLRDLQDVDSRLRKMSFSSLQLHVIPEPPIPPVRHIDLTDKV</sequence>
<dbReference type="EMBL" id="PP179332">
    <property type="protein sequence ID" value="XAI71070.1"/>
    <property type="molecule type" value="Genomic_DNA"/>
</dbReference>
<gene>
    <name evidence="1" type="ORF">Cygsa01_00024</name>
</gene>
<name>A0AAU6W3G5_9VIRU</name>
<accession>A0AAU6W3G5</accession>
<proteinExistence type="predicted"/>
<organism evidence="1">
    <name type="scientific">Pseudomonas phage Cygsa01</name>
    <dbReference type="NCBI Taxonomy" id="3138529"/>
    <lineage>
        <taxon>Viruses</taxon>
    </lineage>
</organism>
<evidence type="ECO:0000313" key="1">
    <source>
        <dbReference type="EMBL" id="XAI71070.1"/>
    </source>
</evidence>
<protein>
    <submittedName>
        <fullName evidence="1">Uncharacterized protein</fullName>
    </submittedName>
</protein>